<keyword evidence="1" id="KW-0805">Transcription regulation</keyword>
<evidence type="ECO:0000259" key="5">
    <source>
        <dbReference type="PROSITE" id="PS51000"/>
    </source>
</evidence>
<dbReference type="InterPro" id="IPR011991">
    <property type="entry name" value="ArsR-like_HTH"/>
</dbReference>
<dbReference type="InterPro" id="IPR036390">
    <property type="entry name" value="WH_DNA-bd_sf"/>
</dbReference>
<reference evidence="6 7" key="1">
    <citation type="submission" date="2018-10" db="EMBL/GenBank/DDBJ databases">
        <title>Sequencing the genomes of 1000 actinobacteria strains.</title>
        <authorList>
            <person name="Klenk H.-P."/>
        </authorList>
    </citation>
    <scope>NUCLEOTIDE SEQUENCE [LARGE SCALE GENOMIC DNA]</scope>
    <source>
        <strain evidence="6 7">DSM 43911</strain>
    </source>
</reference>
<feature type="compositionally biased region" description="Pro residues" evidence="4">
    <location>
        <begin position="326"/>
        <end position="335"/>
    </location>
</feature>
<dbReference type="Proteomes" id="UP000272729">
    <property type="component" value="Unassembled WGS sequence"/>
</dbReference>
<dbReference type="PANTHER" id="PTHR34580:SF3">
    <property type="entry name" value="PROTEIN PAFB"/>
    <property type="match status" value="1"/>
</dbReference>
<dbReference type="InterPro" id="IPR051534">
    <property type="entry name" value="CBASS_pafABC_assoc_protein"/>
</dbReference>
<dbReference type="EMBL" id="RBXR01000001">
    <property type="protein sequence ID" value="RKT73665.1"/>
    <property type="molecule type" value="Genomic_DNA"/>
</dbReference>
<organism evidence="6 7">
    <name type="scientific">Saccharothrix variisporea</name>
    <dbReference type="NCBI Taxonomy" id="543527"/>
    <lineage>
        <taxon>Bacteria</taxon>
        <taxon>Bacillati</taxon>
        <taxon>Actinomycetota</taxon>
        <taxon>Actinomycetes</taxon>
        <taxon>Pseudonocardiales</taxon>
        <taxon>Pseudonocardiaceae</taxon>
        <taxon>Saccharothrix</taxon>
    </lineage>
</organism>
<dbReference type="InterPro" id="IPR013196">
    <property type="entry name" value="HTH_11"/>
</dbReference>
<evidence type="ECO:0000256" key="1">
    <source>
        <dbReference type="ARBA" id="ARBA00023015"/>
    </source>
</evidence>
<dbReference type="PROSITE" id="PS52050">
    <property type="entry name" value="WYL"/>
    <property type="match status" value="1"/>
</dbReference>
<keyword evidence="3" id="KW-0804">Transcription</keyword>
<proteinExistence type="predicted"/>
<feature type="domain" description="HTH deoR-type" evidence="5">
    <location>
        <begin position="6"/>
        <end position="65"/>
    </location>
</feature>
<accession>A0A495XKE5</accession>
<dbReference type="PANTHER" id="PTHR34580">
    <property type="match status" value="1"/>
</dbReference>
<feature type="region of interest" description="Disordered" evidence="4">
    <location>
        <begin position="307"/>
        <end position="335"/>
    </location>
</feature>
<name>A0A495XKE5_9PSEU</name>
<dbReference type="OrthoDB" id="3483912at2"/>
<dbReference type="InterPro" id="IPR026881">
    <property type="entry name" value="WYL_dom"/>
</dbReference>
<sequence length="335" mass="36079">MSAMSMPARMLRLLSLLQGRRDWTGAELAERLGVTDRTVRRDVDRLRELGYPVHGTTGTTGGYRLASGKDLPPLLLDDDEAVAVAIGLRTAAATRGMEESAFRALAKLEPVLPDRVRRQVDALGSAVSRIPFGGAPESDPAALGVLAAACRDREAVRFAYKGVERKVEPHRLVTLFRLWYLLAFDPAKDDWRMFRVDRIGAARTTGHRFPPRELPEEPGAFVARRLTSAPYRYTGTALVRAPADVVEARLVVALPGKVEPVSAGTCRVHLGADTIEPIAADLLLCAADYTLDASDEVVEALRAVGTRLTGTRPGPPPGARLTGTRPGPPAAPGSR</sequence>
<dbReference type="InterPro" id="IPR001034">
    <property type="entry name" value="DeoR_HTH"/>
</dbReference>
<evidence type="ECO:0000256" key="2">
    <source>
        <dbReference type="ARBA" id="ARBA00023125"/>
    </source>
</evidence>
<gene>
    <name evidence="6" type="ORF">DFJ66_7002</name>
</gene>
<keyword evidence="7" id="KW-1185">Reference proteome</keyword>
<dbReference type="InterPro" id="IPR018356">
    <property type="entry name" value="Tscrpt_reg_HTH_DeoR_CS"/>
</dbReference>
<dbReference type="Pfam" id="PF08279">
    <property type="entry name" value="HTH_11"/>
    <property type="match status" value="1"/>
</dbReference>
<protein>
    <submittedName>
        <fullName evidence="6">Putative DNA-binding transcriptional regulator YafY</fullName>
    </submittedName>
</protein>
<dbReference type="Gene3D" id="1.10.10.10">
    <property type="entry name" value="Winged helix-like DNA-binding domain superfamily/Winged helix DNA-binding domain"/>
    <property type="match status" value="1"/>
</dbReference>
<evidence type="ECO:0000313" key="7">
    <source>
        <dbReference type="Proteomes" id="UP000272729"/>
    </source>
</evidence>
<dbReference type="CDD" id="cd00090">
    <property type="entry name" value="HTH_ARSR"/>
    <property type="match status" value="1"/>
</dbReference>
<comment type="caution">
    <text evidence="6">The sequence shown here is derived from an EMBL/GenBank/DDBJ whole genome shotgun (WGS) entry which is preliminary data.</text>
</comment>
<dbReference type="PROSITE" id="PS00894">
    <property type="entry name" value="HTH_DEOR_1"/>
    <property type="match status" value="1"/>
</dbReference>
<dbReference type="SUPFAM" id="SSF46785">
    <property type="entry name" value="Winged helix' DNA-binding domain"/>
    <property type="match status" value="1"/>
</dbReference>
<dbReference type="InterPro" id="IPR036388">
    <property type="entry name" value="WH-like_DNA-bd_sf"/>
</dbReference>
<evidence type="ECO:0000256" key="4">
    <source>
        <dbReference type="SAM" id="MobiDB-lite"/>
    </source>
</evidence>
<dbReference type="GO" id="GO:0003700">
    <property type="term" value="F:DNA-binding transcription factor activity"/>
    <property type="evidence" value="ECO:0007669"/>
    <property type="project" value="InterPro"/>
</dbReference>
<dbReference type="Pfam" id="PF13280">
    <property type="entry name" value="WYL"/>
    <property type="match status" value="1"/>
</dbReference>
<dbReference type="PROSITE" id="PS51000">
    <property type="entry name" value="HTH_DEOR_2"/>
    <property type="match status" value="1"/>
</dbReference>
<dbReference type="AlphaFoldDB" id="A0A495XKE5"/>
<evidence type="ECO:0000313" key="6">
    <source>
        <dbReference type="EMBL" id="RKT73665.1"/>
    </source>
</evidence>
<evidence type="ECO:0000256" key="3">
    <source>
        <dbReference type="ARBA" id="ARBA00023163"/>
    </source>
</evidence>
<dbReference type="GO" id="GO:0003677">
    <property type="term" value="F:DNA binding"/>
    <property type="evidence" value="ECO:0007669"/>
    <property type="project" value="UniProtKB-KW"/>
</dbReference>
<keyword evidence="2 6" id="KW-0238">DNA-binding</keyword>